<dbReference type="InterPro" id="IPR044577">
    <property type="entry name" value="HIPP4/7/8/17/18/19"/>
</dbReference>
<feature type="compositionally biased region" description="Basic and acidic residues" evidence="5">
    <location>
        <begin position="195"/>
        <end position="213"/>
    </location>
</feature>
<dbReference type="InterPro" id="IPR036163">
    <property type="entry name" value="HMA_dom_sf"/>
</dbReference>
<dbReference type="AlphaFoldDB" id="A0AAD3TDE8"/>
<feature type="domain" description="HMA" evidence="6">
    <location>
        <begin position="27"/>
        <end position="92"/>
    </location>
</feature>
<dbReference type="InterPro" id="IPR006121">
    <property type="entry name" value="HMA_dom"/>
</dbReference>
<name>A0AAD3TDE8_NEPGR</name>
<protein>
    <recommendedName>
        <fullName evidence="6">HMA domain-containing protein</fullName>
    </recommendedName>
</protein>
<evidence type="ECO:0000256" key="5">
    <source>
        <dbReference type="SAM" id="MobiDB-lite"/>
    </source>
</evidence>
<keyword evidence="8" id="KW-1185">Reference proteome</keyword>
<feature type="region of interest" description="Disordered" evidence="5">
    <location>
        <begin position="90"/>
        <end position="123"/>
    </location>
</feature>
<accession>A0AAD3TDE8</accession>
<keyword evidence="1" id="KW-0488">Methylation</keyword>
<feature type="region of interest" description="Disordered" evidence="5">
    <location>
        <begin position="195"/>
        <end position="232"/>
    </location>
</feature>
<proteinExistence type="inferred from homology"/>
<reference evidence="7" key="1">
    <citation type="submission" date="2023-05" db="EMBL/GenBank/DDBJ databases">
        <title>Nepenthes gracilis genome sequencing.</title>
        <authorList>
            <person name="Fukushima K."/>
        </authorList>
    </citation>
    <scope>NUCLEOTIDE SEQUENCE</scope>
    <source>
        <strain evidence="7">SING2019-196</strain>
    </source>
</reference>
<evidence type="ECO:0000313" key="8">
    <source>
        <dbReference type="Proteomes" id="UP001279734"/>
    </source>
</evidence>
<organism evidence="7 8">
    <name type="scientific">Nepenthes gracilis</name>
    <name type="common">Slender pitcher plant</name>
    <dbReference type="NCBI Taxonomy" id="150966"/>
    <lineage>
        <taxon>Eukaryota</taxon>
        <taxon>Viridiplantae</taxon>
        <taxon>Streptophyta</taxon>
        <taxon>Embryophyta</taxon>
        <taxon>Tracheophyta</taxon>
        <taxon>Spermatophyta</taxon>
        <taxon>Magnoliopsida</taxon>
        <taxon>eudicotyledons</taxon>
        <taxon>Gunneridae</taxon>
        <taxon>Pentapetalae</taxon>
        <taxon>Caryophyllales</taxon>
        <taxon>Nepenthaceae</taxon>
        <taxon>Nepenthes</taxon>
    </lineage>
</organism>
<keyword evidence="3" id="KW-0636">Prenylation</keyword>
<dbReference type="PANTHER" id="PTHR46195:SF10">
    <property type="entry name" value="HEAVY METAL-ASSOCIATED DOMAIN CONTAINING PROTEIN, EXPRESSED"/>
    <property type="match status" value="1"/>
</dbReference>
<evidence type="ECO:0000256" key="4">
    <source>
        <dbReference type="ARBA" id="ARBA00024045"/>
    </source>
</evidence>
<evidence type="ECO:0000256" key="2">
    <source>
        <dbReference type="ARBA" id="ARBA00022723"/>
    </source>
</evidence>
<dbReference type="SUPFAM" id="SSF55008">
    <property type="entry name" value="HMA, heavy metal-associated domain"/>
    <property type="match status" value="2"/>
</dbReference>
<comment type="caution">
    <text evidence="7">The sequence shown here is derived from an EMBL/GenBank/DDBJ whole genome shotgun (WGS) entry which is preliminary data.</text>
</comment>
<keyword evidence="3" id="KW-0449">Lipoprotein</keyword>
<sequence>MSDLCDVWKEKEGEEKKKEEEMKEDGAQEIVLRVDMHCEGCAEAVARSLIGFEGVEEVKADCNTSKVVVKGKTTVDPEKLCRRIRQKSGRKAELISSLPNPSEETKDDGKDHKEEKKVEPRQPTTTVLRVRMHCEACAKALQKRIRRIQGVESVDTDIANDQVIVKGVVDPSTLVEHVYKRTRKRASIIYDEEKVEEKEKKIEEKKEDEKNVIEEEGNEDDEKKIEAEGFEY</sequence>
<feature type="compositionally biased region" description="Basic and acidic residues" evidence="5">
    <location>
        <begin position="221"/>
        <end position="232"/>
    </location>
</feature>
<dbReference type="PROSITE" id="PS50846">
    <property type="entry name" value="HMA_2"/>
    <property type="match status" value="2"/>
</dbReference>
<evidence type="ECO:0000313" key="7">
    <source>
        <dbReference type="EMBL" id="GMH26854.1"/>
    </source>
</evidence>
<dbReference type="PANTHER" id="PTHR46195">
    <property type="entry name" value="HEAVY METAL-ASSOCIATED ISOPRENYLATED PLANT PROTEIN 7"/>
    <property type="match status" value="1"/>
</dbReference>
<keyword evidence="2" id="KW-0479">Metal-binding</keyword>
<dbReference type="CDD" id="cd00371">
    <property type="entry name" value="HMA"/>
    <property type="match status" value="2"/>
</dbReference>
<dbReference type="Pfam" id="PF00403">
    <property type="entry name" value="HMA"/>
    <property type="match status" value="2"/>
</dbReference>
<dbReference type="EMBL" id="BSYO01000032">
    <property type="protein sequence ID" value="GMH26854.1"/>
    <property type="molecule type" value="Genomic_DNA"/>
</dbReference>
<gene>
    <name evidence="7" type="ORF">Nepgr_028697</name>
</gene>
<dbReference type="GO" id="GO:0046872">
    <property type="term" value="F:metal ion binding"/>
    <property type="evidence" value="ECO:0007669"/>
    <property type="project" value="UniProtKB-KW"/>
</dbReference>
<dbReference type="Gene3D" id="3.30.70.100">
    <property type="match status" value="2"/>
</dbReference>
<feature type="compositionally biased region" description="Basic and acidic residues" evidence="5">
    <location>
        <begin position="103"/>
        <end position="120"/>
    </location>
</feature>
<dbReference type="Proteomes" id="UP001279734">
    <property type="component" value="Unassembled WGS sequence"/>
</dbReference>
<comment type="similarity">
    <text evidence="4">Belongs to the HIPP family.</text>
</comment>
<evidence type="ECO:0000256" key="1">
    <source>
        <dbReference type="ARBA" id="ARBA00022481"/>
    </source>
</evidence>
<evidence type="ECO:0000259" key="6">
    <source>
        <dbReference type="PROSITE" id="PS50846"/>
    </source>
</evidence>
<feature type="domain" description="HMA" evidence="6">
    <location>
        <begin position="123"/>
        <end position="187"/>
    </location>
</feature>
<evidence type="ECO:0000256" key="3">
    <source>
        <dbReference type="ARBA" id="ARBA00023289"/>
    </source>
</evidence>